<organism evidence="10 11">
    <name type="scientific">Escallonia herrerae</name>
    <dbReference type="NCBI Taxonomy" id="1293975"/>
    <lineage>
        <taxon>Eukaryota</taxon>
        <taxon>Viridiplantae</taxon>
        <taxon>Streptophyta</taxon>
        <taxon>Embryophyta</taxon>
        <taxon>Tracheophyta</taxon>
        <taxon>Spermatophyta</taxon>
        <taxon>Magnoliopsida</taxon>
        <taxon>eudicotyledons</taxon>
        <taxon>Gunneridae</taxon>
        <taxon>Pentapetalae</taxon>
        <taxon>asterids</taxon>
        <taxon>campanulids</taxon>
        <taxon>Escalloniales</taxon>
        <taxon>Escalloniaceae</taxon>
        <taxon>Escallonia</taxon>
    </lineage>
</organism>
<evidence type="ECO:0000256" key="7">
    <source>
        <dbReference type="PROSITE-ProRule" id="PRU00023"/>
    </source>
</evidence>
<keyword evidence="3" id="KW-0677">Repeat</keyword>
<feature type="transmembrane region" description="Helical" evidence="8">
    <location>
        <begin position="417"/>
        <end position="446"/>
    </location>
</feature>
<dbReference type="SMART" id="SM00248">
    <property type="entry name" value="ANK"/>
    <property type="match status" value="5"/>
</dbReference>
<feature type="transmembrane region" description="Helical" evidence="8">
    <location>
        <begin position="358"/>
        <end position="379"/>
    </location>
</feature>
<dbReference type="InterPro" id="IPR036770">
    <property type="entry name" value="Ankyrin_rpt-contain_sf"/>
</dbReference>
<dbReference type="PROSITE" id="PS50088">
    <property type="entry name" value="ANK_REPEAT"/>
    <property type="match status" value="2"/>
</dbReference>
<feature type="domain" description="PGG" evidence="9">
    <location>
        <begin position="263"/>
        <end position="383"/>
    </location>
</feature>
<evidence type="ECO:0000313" key="11">
    <source>
        <dbReference type="Proteomes" id="UP001188597"/>
    </source>
</evidence>
<dbReference type="Proteomes" id="UP001188597">
    <property type="component" value="Unassembled WGS sequence"/>
</dbReference>
<dbReference type="PROSITE" id="PS50297">
    <property type="entry name" value="ANK_REP_REGION"/>
    <property type="match status" value="2"/>
</dbReference>
<feature type="repeat" description="ANK" evidence="7">
    <location>
        <begin position="86"/>
        <end position="118"/>
    </location>
</feature>
<evidence type="ECO:0000256" key="4">
    <source>
        <dbReference type="ARBA" id="ARBA00022989"/>
    </source>
</evidence>
<accession>A0AA88VTU7</accession>
<dbReference type="PANTHER" id="PTHR24186">
    <property type="entry name" value="PROTEIN PHOSPHATASE 1 REGULATORY SUBUNIT"/>
    <property type="match status" value="1"/>
</dbReference>
<feature type="repeat" description="ANK" evidence="7">
    <location>
        <begin position="120"/>
        <end position="142"/>
    </location>
</feature>
<dbReference type="Pfam" id="PF00023">
    <property type="entry name" value="Ank"/>
    <property type="match status" value="1"/>
</dbReference>
<keyword evidence="5 7" id="KW-0040">ANK repeat</keyword>
<evidence type="ECO:0000313" key="10">
    <source>
        <dbReference type="EMBL" id="KAK3011570.1"/>
    </source>
</evidence>
<proteinExistence type="predicted"/>
<dbReference type="EMBL" id="JAVXUP010001445">
    <property type="protein sequence ID" value="KAK3011570.1"/>
    <property type="molecule type" value="Genomic_DNA"/>
</dbReference>
<evidence type="ECO:0000256" key="5">
    <source>
        <dbReference type="ARBA" id="ARBA00023043"/>
    </source>
</evidence>
<sequence length="462" mass="52455">MNSRLLQLPSMENRERRERMLYDASYIGSVESLKKLMEEDRLTLARISVTNFNETPLHVAAMSGHAAFAKALVGYQPNLVRELDSQGCSPLHLASATGYVEIVKLLLAEDSRVCHVRDQDGRTPLHLAVMKGRGDVIKELISAQEQVMRYTLDGGEIIVHLWVKHNHLEALKRLLELGGDLANAQDHNGNTILHTTTALKQMETVKYLLREPPVVRVNALNANGFTALDVIQHMPRDMKSMTKRAWWKKMHKVMVNRLKKRHTWLEKKYDSLLIAATLIATMAYQAAINPPGGLWQNDQPFDFEGNRTITFYAGTSVMAANYPEVYQTFWSYNTSSFVAALSVVLLLVSGLPLKRRIFAWLLMAIMWVAMTFMALTYLISMTAVTPGNGYESMIGDWSYKGFNSMWEPILKIVKKSVWTWFAVIGVILAVQSCRFLMWITGIFCHYRRKRVSSLRSHGEGSV</sequence>
<feature type="transmembrane region" description="Helical" evidence="8">
    <location>
        <begin position="269"/>
        <end position="288"/>
    </location>
</feature>
<dbReference type="InterPro" id="IPR002110">
    <property type="entry name" value="Ankyrin_rpt"/>
</dbReference>
<gene>
    <name evidence="10" type="ORF">RJ639_012216</name>
</gene>
<keyword evidence="4 8" id="KW-1133">Transmembrane helix</keyword>
<evidence type="ECO:0000256" key="2">
    <source>
        <dbReference type="ARBA" id="ARBA00022692"/>
    </source>
</evidence>
<evidence type="ECO:0000259" key="9">
    <source>
        <dbReference type="Pfam" id="PF13962"/>
    </source>
</evidence>
<keyword evidence="11" id="KW-1185">Reference proteome</keyword>
<reference evidence="10" key="1">
    <citation type="submission" date="2022-12" db="EMBL/GenBank/DDBJ databases">
        <title>Draft genome assemblies for two species of Escallonia (Escalloniales).</title>
        <authorList>
            <person name="Chanderbali A."/>
            <person name="Dervinis C."/>
            <person name="Anghel I."/>
            <person name="Soltis D."/>
            <person name="Soltis P."/>
            <person name="Zapata F."/>
        </authorList>
    </citation>
    <scope>NUCLEOTIDE SEQUENCE</scope>
    <source>
        <strain evidence="10">UCBG64.0493</strain>
        <tissue evidence="10">Leaf</tissue>
    </source>
</reference>
<dbReference type="PANTHER" id="PTHR24186:SF37">
    <property type="entry name" value="PGG DOMAIN-CONTAINING PROTEIN"/>
    <property type="match status" value="1"/>
</dbReference>
<evidence type="ECO:0000256" key="6">
    <source>
        <dbReference type="ARBA" id="ARBA00023136"/>
    </source>
</evidence>
<comment type="caution">
    <text evidence="10">The sequence shown here is derived from an EMBL/GenBank/DDBJ whole genome shotgun (WGS) entry which is preliminary data.</text>
</comment>
<protein>
    <recommendedName>
        <fullName evidence="9">PGG domain-containing protein</fullName>
    </recommendedName>
</protein>
<evidence type="ECO:0000256" key="3">
    <source>
        <dbReference type="ARBA" id="ARBA00022737"/>
    </source>
</evidence>
<dbReference type="Pfam" id="PF12796">
    <property type="entry name" value="Ank_2"/>
    <property type="match status" value="2"/>
</dbReference>
<dbReference type="Pfam" id="PF13962">
    <property type="entry name" value="PGG"/>
    <property type="match status" value="1"/>
</dbReference>
<name>A0AA88VTU7_9ASTE</name>
<keyword evidence="2 8" id="KW-0812">Transmembrane</keyword>
<evidence type="ECO:0000256" key="1">
    <source>
        <dbReference type="ARBA" id="ARBA00004141"/>
    </source>
</evidence>
<feature type="transmembrane region" description="Helical" evidence="8">
    <location>
        <begin position="329"/>
        <end position="351"/>
    </location>
</feature>
<dbReference type="InterPro" id="IPR026961">
    <property type="entry name" value="PGG_dom"/>
</dbReference>
<keyword evidence="6 8" id="KW-0472">Membrane</keyword>
<comment type="subcellular location">
    <subcellularLocation>
        <location evidence="1">Membrane</location>
        <topology evidence="1">Multi-pass membrane protein</topology>
    </subcellularLocation>
</comment>
<dbReference type="SUPFAM" id="SSF48403">
    <property type="entry name" value="Ankyrin repeat"/>
    <property type="match status" value="1"/>
</dbReference>
<evidence type="ECO:0000256" key="8">
    <source>
        <dbReference type="SAM" id="Phobius"/>
    </source>
</evidence>
<dbReference type="Gene3D" id="1.25.40.20">
    <property type="entry name" value="Ankyrin repeat-containing domain"/>
    <property type="match status" value="1"/>
</dbReference>
<dbReference type="GO" id="GO:0005886">
    <property type="term" value="C:plasma membrane"/>
    <property type="evidence" value="ECO:0007669"/>
    <property type="project" value="TreeGrafter"/>
</dbReference>
<dbReference type="AlphaFoldDB" id="A0AA88VTU7"/>